<dbReference type="InterPro" id="IPR008952">
    <property type="entry name" value="Tetraspanin_EC2_sf"/>
</dbReference>
<comment type="subcellular location">
    <subcellularLocation>
        <location evidence="1">Membrane</location>
        <topology evidence="1">Multi-pass membrane protein</topology>
    </subcellularLocation>
</comment>
<keyword evidence="2 5" id="KW-0812">Transmembrane</keyword>
<evidence type="ECO:0000256" key="1">
    <source>
        <dbReference type="ARBA" id="ARBA00004141"/>
    </source>
</evidence>
<dbReference type="Pfam" id="PF00335">
    <property type="entry name" value="Tetraspanin"/>
    <property type="match status" value="1"/>
</dbReference>
<reference evidence="6" key="1">
    <citation type="submission" date="2025-08" db="UniProtKB">
        <authorList>
            <consortium name="Ensembl"/>
        </authorList>
    </citation>
    <scope>IDENTIFICATION</scope>
</reference>
<dbReference type="InterPro" id="IPR018499">
    <property type="entry name" value="Tetraspanin/Peripherin"/>
</dbReference>
<evidence type="ECO:0000256" key="4">
    <source>
        <dbReference type="ARBA" id="ARBA00023136"/>
    </source>
</evidence>
<evidence type="ECO:0000313" key="7">
    <source>
        <dbReference type="Proteomes" id="UP000694541"/>
    </source>
</evidence>
<sequence>MLKLIKTNFESNLNLALRDYNVTADRHSEAVDTIQRTVSAPGWCGDGGGWVRSPRPAPSPGNPCSIGIPVVVLGRVSEFGRRCWVRWGQFLVRRGQGSRGSDGRNRGSVPWCDCAPQMCFSLQLHCCGVQNYSDWERTEYFTQKGIPQSCCKSRDDCSEEDLKDPSKAKLKVFVDGCFFLVTSTMESKMSVVAGISFGIACFQLVGIILACCLSQYITNNQYEMV</sequence>
<dbReference type="Ensembl" id="ENSANIT00000024268.1">
    <property type="protein sequence ID" value="ENSANIP00000023484.1"/>
    <property type="gene ID" value="ENSANIG00000015960.1"/>
</dbReference>
<keyword evidence="7" id="KW-1185">Reference proteome</keyword>
<evidence type="ECO:0000313" key="6">
    <source>
        <dbReference type="Ensembl" id="ENSANIP00000023484.1"/>
    </source>
</evidence>
<name>A0A8B9NIN9_9AVES</name>
<evidence type="ECO:0000256" key="3">
    <source>
        <dbReference type="ARBA" id="ARBA00022989"/>
    </source>
</evidence>
<proteinExistence type="predicted"/>
<keyword evidence="4 5" id="KW-0472">Membrane</keyword>
<organism evidence="6 7">
    <name type="scientific">Accipiter nisus</name>
    <name type="common">Eurasian sparrowhawk</name>
    <dbReference type="NCBI Taxonomy" id="211598"/>
    <lineage>
        <taxon>Eukaryota</taxon>
        <taxon>Metazoa</taxon>
        <taxon>Chordata</taxon>
        <taxon>Craniata</taxon>
        <taxon>Vertebrata</taxon>
        <taxon>Euteleostomi</taxon>
        <taxon>Archelosauria</taxon>
        <taxon>Archosauria</taxon>
        <taxon>Dinosauria</taxon>
        <taxon>Saurischia</taxon>
        <taxon>Theropoda</taxon>
        <taxon>Coelurosauria</taxon>
        <taxon>Aves</taxon>
        <taxon>Neognathae</taxon>
        <taxon>Neoaves</taxon>
        <taxon>Telluraves</taxon>
        <taxon>Accipitrimorphae</taxon>
        <taxon>Accipitriformes</taxon>
        <taxon>Accipitridae</taxon>
        <taxon>Accipitrinae</taxon>
        <taxon>Accipiter</taxon>
    </lineage>
</organism>
<feature type="transmembrane region" description="Helical" evidence="5">
    <location>
        <begin position="191"/>
        <end position="217"/>
    </location>
</feature>
<accession>A0A8B9NIN9</accession>
<evidence type="ECO:0000256" key="2">
    <source>
        <dbReference type="ARBA" id="ARBA00022692"/>
    </source>
</evidence>
<protein>
    <submittedName>
        <fullName evidence="6">Tetraspanin 6</fullName>
    </submittedName>
</protein>
<dbReference type="AlphaFoldDB" id="A0A8B9NIN9"/>
<dbReference type="Gene3D" id="1.10.1450.10">
    <property type="entry name" value="Tetraspanin"/>
    <property type="match status" value="1"/>
</dbReference>
<evidence type="ECO:0000256" key="5">
    <source>
        <dbReference type="SAM" id="Phobius"/>
    </source>
</evidence>
<dbReference type="SUPFAM" id="SSF48652">
    <property type="entry name" value="Tetraspanin"/>
    <property type="match status" value="1"/>
</dbReference>
<dbReference type="GO" id="GO:0016020">
    <property type="term" value="C:membrane"/>
    <property type="evidence" value="ECO:0007669"/>
    <property type="project" value="UniProtKB-SubCell"/>
</dbReference>
<reference evidence="6" key="2">
    <citation type="submission" date="2025-09" db="UniProtKB">
        <authorList>
            <consortium name="Ensembl"/>
        </authorList>
    </citation>
    <scope>IDENTIFICATION</scope>
</reference>
<dbReference type="Proteomes" id="UP000694541">
    <property type="component" value="Unplaced"/>
</dbReference>
<keyword evidence="3 5" id="KW-1133">Transmembrane helix</keyword>